<dbReference type="InterPro" id="IPR015421">
    <property type="entry name" value="PyrdxlP-dep_Trfase_major"/>
</dbReference>
<gene>
    <name evidence="1" type="ORF">METZ01_LOCUS296379</name>
</gene>
<dbReference type="GO" id="GO:0000271">
    <property type="term" value="P:polysaccharide biosynthetic process"/>
    <property type="evidence" value="ECO:0007669"/>
    <property type="project" value="TreeGrafter"/>
</dbReference>
<dbReference type="Pfam" id="PF01041">
    <property type="entry name" value="DegT_DnrJ_EryC1"/>
    <property type="match status" value="1"/>
</dbReference>
<dbReference type="InterPro" id="IPR000653">
    <property type="entry name" value="DegT/StrS_aminotransferase"/>
</dbReference>
<organism evidence="1">
    <name type="scientific">marine metagenome</name>
    <dbReference type="NCBI Taxonomy" id="408172"/>
    <lineage>
        <taxon>unclassified sequences</taxon>
        <taxon>metagenomes</taxon>
        <taxon>ecological metagenomes</taxon>
    </lineage>
</organism>
<proteinExistence type="predicted"/>
<name>A0A382M6D8_9ZZZZ</name>
<dbReference type="PANTHER" id="PTHR30244">
    <property type="entry name" value="TRANSAMINASE"/>
    <property type="match status" value="1"/>
</dbReference>
<protein>
    <recommendedName>
        <fullName evidence="2">DegT/DnrJ/EryC1/StrS aminotransferase family protein</fullName>
    </recommendedName>
</protein>
<dbReference type="SUPFAM" id="SSF53383">
    <property type="entry name" value="PLP-dependent transferases"/>
    <property type="match status" value="1"/>
</dbReference>
<dbReference type="EMBL" id="UINC01091058">
    <property type="protein sequence ID" value="SVC43525.1"/>
    <property type="molecule type" value="Genomic_DNA"/>
</dbReference>
<dbReference type="PANTHER" id="PTHR30244:SF34">
    <property type="entry name" value="DTDP-4-AMINO-4,6-DIDEOXYGALACTOSE TRANSAMINASE"/>
    <property type="match status" value="1"/>
</dbReference>
<reference evidence="1" key="1">
    <citation type="submission" date="2018-05" db="EMBL/GenBank/DDBJ databases">
        <authorList>
            <person name="Lanie J.A."/>
            <person name="Ng W.-L."/>
            <person name="Kazmierczak K.M."/>
            <person name="Andrzejewski T.M."/>
            <person name="Davidsen T.M."/>
            <person name="Wayne K.J."/>
            <person name="Tettelin H."/>
            <person name="Glass J.I."/>
            <person name="Rusch D."/>
            <person name="Podicherti R."/>
            <person name="Tsui H.-C.T."/>
            <person name="Winkler M.E."/>
        </authorList>
    </citation>
    <scope>NUCLEOTIDE SEQUENCE</scope>
</reference>
<dbReference type="Gene3D" id="3.40.640.10">
    <property type="entry name" value="Type I PLP-dependent aspartate aminotransferase-like (Major domain)"/>
    <property type="match status" value="1"/>
</dbReference>
<dbReference type="GO" id="GO:0008483">
    <property type="term" value="F:transaminase activity"/>
    <property type="evidence" value="ECO:0007669"/>
    <property type="project" value="TreeGrafter"/>
</dbReference>
<evidence type="ECO:0008006" key="2">
    <source>
        <dbReference type="Google" id="ProtNLM"/>
    </source>
</evidence>
<evidence type="ECO:0000313" key="1">
    <source>
        <dbReference type="EMBL" id="SVC43525.1"/>
    </source>
</evidence>
<dbReference type="InterPro" id="IPR015424">
    <property type="entry name" value="PyrdxlP-dep_Trfase"/>
</dbReference>
<sequence length="289" mass="34151">HILIPDFICDSVFQPINQDSLNFSIFETSEDLEPLWSSLDQKINSKTRAILMVHYFGQPQDVDKFLNFSKKHELFLIEDNAHGHGGVYRGKELGTFGHIGISCPRKFLDIEDGGLLYLNRISEKDSLPNLNYQKSGSNQNFIKKCLNEFPIIKHKLKIFLKERPEYENPRAFREAYVEDLYLNREFSSLIESTDWKKLSKLRRQRFTEFQRISVDGGLTPVFETLSNESNPWCFPAYVKDQEEACHWFDWGWRNNINVHSWPTLREEQIMQEDNAFNRWKRLICFPNSD</sequence>
<feature type="non-terminal residue" evidence="1">
    <location>
        <position position="1"/>
    </location>
</feature>
<dbReference type="AlphaFoldDB" id="A0A382M6D8"/>
<accession>A0A382M6D8</accession>
<dbReference type="GO" id="GO:0030170">
    <property type="term" value="F:pyridoxal phosphate binding"/>
    <property type="evidence" value="ECO:0007669"/>
    <property type="project" value="TreeGrafter"/>
</dbReference>